<protein>
    <submittedName>
        <fullName evidence="2">Uncharacterized protein</fullName>
    </submittedName>
</protein>
<evidence type="ECO:0000313" key="3">
    <source>
        <dbReference type="Proteomes" id="UP000824099"/>
    </source>
</evidence>
<feature type="transmembrane region" description="Helical" evidence="1">
    <location>
        <begin position="40"/>
        <end position="65"/>
    </location>
</feature>
<proteinExistence type="predicted"/>
<sequence length="81" mass="9064">MIAELLSDRIIGSIFFLLGSLCLIRYLYKEHNNMDIPTKIVTVLGLIGAICLADKNISGFFYPILKLKIKNFDLLFASVLG</sequence>
<feature type="transmembrane region" description="Helical" evidence="1">
    <location>
        <begin position="6"/>
        <end position="28"/>
    </location>
</feature>
<gene>
    <name evidence="2" type="ORF">IAB06_03580</name>
</gene>
<dbReference type="AlphaFoldDB" id="A0A9D1MP47"/>
<evidence type="ECO:0000313" key="2">
    <source>
        <dbReference type="EMBL" id="HIU64108.1"/>
    </source>
</evidence>
<dbReference type="EMBL" id="DVNI01000051">
    <property type="protein sequence ID" value="HIU64108.1"/>
    <property type="molecule type" value="Genomic_DNA"/>
</dbReference>
<organism evidence="2 3">
    <name type="scientific">Candidatus Avacidaminococcus intestinavium</name>
    <dbReference type="NCBI Taxonomy" id="2840684"/>
    <lineage>
        <taxon>Bacteria</taxon>
        <taxon>Bacillati</taxon>
        <taxon>Bacillota</taxon>
        <taxon>Negativicutes</taxon>
        <taxon>Acidaminococcales</taxon>
        <taxon>Acidaminococcaceae</taxon>
        <taxon>Acidaminococcaceae incertae sedis</taxon>
        <taxon>Candidatus Avacidaminococcus</taxon>
    </lineage>
</organism>
<feature type="non-terminal residue" evidence="2">
    <location>
        <position position="81"/>
    </location>
</feature>
<keyword evidence="1" id="KW-0812">Transmembrane</keyword>
<accession>A0A9D1MP47</accession>
<name>A0A9D1MP47_9FIRM</name>
<reference evidence="2" key="2">
    <citation type="journal article" date="2021" name="PeerJ">
        <title>Extensive microbial diversity within the chicken gut microbiome revealed by metagenomics and culture.</title>
        <authorList>
            <person name="Gilroy R."/>
            <person name="Ravi A."/>
            <person name="Getino M."/>
            <person name="Pursley I."/>
            <person name="Horton D.L."/>
            <person name="Alikhan N.F."/>
            <person name="Baker D."/>
            <person name="Gharbi K."/>
            <person name="Hall N."/>
            <person name="Watson M."/>
            <person name="Adriaenssens E.M."/>
            <person name="Foster-Nyarko E."/>
            <person name="Jarju S."/>
            <person name="Secka A."/>
            <person name="Antonio M."/>
            <person name="Oren A."/>
            <person name="Chaudhuri R.R."/>
            <person name="La Ragione R."/>
            <person name="Hildebrand F."/>
            <person name="Pallen M.J."/>
        </authorList>
    </citation>
    <scope>NUCLEOTIDE SEQUENCE</scope>
    <source>
        <strain evidence="2">CHK160-1198</strain>
    </source>
</reference>
<keyword evidence="1" id="KW-1133">Transmembrane helix</keyword>
<dbReference type="Proteomes" id="UP000824099">
    <property type="component" value="Unassembled WGS sequence"/>
</dbReference>
<reference evidence="2" key="1">
    <citation type="submission" date="2020-10" db="EMBL/GenBank/DDBJ databases">
        <authorList>
            <person name="Gilroy R."/>
        </authorList>
    </citation>
    <scope>NUCLEOTIDE SEQUENCE</scope>
    <source>
        <strain evidence="2">CHK160-1198</strain>
    </source>
</reference>
<keyword evidence="1" id="KW-0472">Membrane</keyword>
<evidence type="ECO:0000256" key="1">
    <source>
        <dbReference type="SAM" id="Phobius"/>
    </source>
</evidence>
<comment type="caution">
    <text evidence="2">The sequence shown here is derived from an EMBL/GenBank/DDBJ whole genome shotgun (WGS) entry which is preliminary data.</text>
</comment>